<dbReference type="Pfam" id="PF00266">
    <property type="entry name" value="Aminotran_5"/>
    <property type="match status" value="1"/>
</dbReference>
<dbReference type="PANTHER" id="PTHR11601:SF34">
    <property type="entry name" value="CYSTEINE DESULFURASE"/>
    <property type="match status" value="1"/>
</dbReference>
<organism evidence="4">
    <name type="scientific">uncultured marine thaumarchaeote SAT1000_07_E02</name>
    <dbReference type="NCBI Taxonomy" id="1456363"/>
    <lineage>
        <taxon>Archaea</taxon>
        <taxon>Nitrososphaerota</taxon>
        <taxon>environmental samples</taxon>
    </lineage>
</organism>
<dbReference type="SUPFAM" id="SSF53383">
    <property type="entry name" value="PLP-dependent transferases"/>
    <property type="match status" value="1"/>
</dbReference>
<dbReference type="GO" id="GO:0031071">
    <property type="term" value="F:cysteine desulfurase activity"/>
    <property type="evidence" value="ECO:0007669"/>
    <property type="project" value="UniProtKB-EC"/>
</dbReference>
<dbReference type="PANTHER" id="PTHR11601">
    <property type="entry name" value="CYSTEINE DESULFURYLASE FAMILY MEMBER"/>
    <property type="match status" value="1"/>
</dbReference>
<dbReference type="EMBL" id="KF901202">
    <property type="protein sequence ID" value="AIF21987.1"/>
    <property type="molecule type" value="Genomic_DNA"/>
</dbReference>
<proteinExistence type="inferred from homology"/>
<evidence type="ECO:0000256" key="1">
    <source>
        <dbReference type="ARBA" id="ARBA00001933"/>
    </source>
</evidence>
<dbReference type="AlphaFoldDB" id="A0A075I5F8"/>
<accession>A0A075I5F8</accession>
<dbReference type="EC" id="2.8.1.7" evidence="4"/>
<gene>
    <name evidence="4" type="primary">NFS1</name>
    <name evidence="4" type="synonym">iscS</name>
</gene>
<comment type="cofactor">
    <cofactor evidence="1">
        <name>pyridoxal 5'-phosphate</name>
        <dbReference type="ChEBI" id="CHEBI:597326"/>
    </cofactor>
</comment>
<dbReference type="InterPro" id="IPR015424">
    <property type="entry name" value="PyrdxlP-dep_Trfase"/>
</dbReference>
<dbReference type="InterPro" id="IPR000192">
    <property type="entry name" value="Aminotrans_V_dom"/>
</dbReference>
<evidence type="ECO:0000256" key="2">
    <source>
        <dbReference type="ARBA" id="ARBA00006490"/>
    </source>
</evidence>
<keyword evidence="4" id="KW-0808">Transferase</keyword>
<comment type="similarity">
    <text evidence="2">Belongs to the class-V pyridoxal-phosphate-dependent aminotransferase family. NifS/IscS subfamily.</text>
</comment>
<feature type="domain" description="Aminotransferase class V" evidence="3">
    <location>
        <begin position="2"/>
        <end position="102"/>
    </location>
</feature>
<name>A0A075I5F8_9ARCH</name>
<sequence length="104" mass="11319">MKVTYLPVDEHGIVNSNDIINSINPQTVIVSVMFANNEVGTIQPIKEISKICNKYQIPLHTDAVQAVGKVPINVKELGVDTLSISSHKINGPKGVGALFIKKVW</sequence>
<dbReference type="InterPro" id="IPR015421">
    <property type="entry name" value="PyrdxlP-dep_Trfase_major"/>
</dbReference>
<evidence type="ECO:0000259" key="3">
    <source>
        <dbReference type="Pfam" id="PF00266"/>
    </source>
</evidence>
<protein>
    <submittedName>
        <fullName evidence="4">Cysteine desulfurase (IscS, NFS1)</fullName>
        <ecNumber evidence="4">2.8.1.7</ecNumber>
    </submittedName>
</protein>
<reference evidence="4" key="1">
    <citation type="journal article" date="2014" name="Genome Biol. Evol.">
        <title>Pangenome evidence for extensive interdomain horizontal transfer affecting lineage core and shell genes in uncultured planktonic thaumarchaeota and euryarchaeota.</title>
        <authorList>
            <person name="Deschamps P."/>
            <person name="Zivanovic Y."/>
            <person name="Moreira D."/>
            <person name="Rodriguez-Valera F."/>
            <person name="Lopez-Garcia P."/>
        </authorList>
    </citation>
    <scope>NUCLEOTIDE SEQUENCE</scope>
</reference>
<dbReference type="Gene3D" id="3.40.640.10">
    <property type="entry name" value="Type I PLP-dependent aspartate aminotransferase-like (Major domain)"/>
    <property type="match status" value="1"/>
</dbReference>
<evidence type="ECO:0000313" key="4">
    <source>
        <dbReference type="EMBL" id="AIF21987.1"/>
    </source>
</evidence>